<dbReference type="EMBL" id="CP007034">
    <property type="protein sequence ID" value="AHF13829.1"/>
    <property type="molecule type" value="Genomic_DNA"/>
</dbReference>
<feature type="compositionally biased region" description="Low complexity" evidence="1">
    <location>
        <begin position="129"/>
        <end position="143"/>
    </location>
</feature>
<keyword evidence="2" id="KW-0472">Membrane</keyword>
<reference evidence="3 4" key="1">
    <citation type="submission" date="2013-12" db="EMBL/GenBank/DDBJ databases">
        <authorList>
            <consortium name="DOE Joint Genome Institute"/>
            <person name="Eisen J."/>
            <person name="Huntemann M."/>
            <person name="Han J."/>
            <person name="Chen A."/>
            <person name="Kyrpides N."/>
            <person name="Mavromatis K."/>
            <person name="Markowitz V."/>
            <person name="Palaniappan K."/>
            <person name="Ivanova N."/>
            <person name="Schaumberg A."/>
            <person name="Pati A."/>
            <person name="Liolios K."/>
            <person name="Nordberg H.P."/>
            <person name="Cantor M.N."/>
            <person name="Hua S.X."/>
            <person name="Woyke T."/>
        </authorList>
    </citation>
    <scope>NUCLEOTIDE SEQUENCE [LARGE SCALE GENOMIC DNA]</scope>
    <source>
        <strain evidence="4">DSM 18177</strain>
    </source>
</reference>
<dbReference type="Proteomes" id="UP000018901">
    <property type="component" value="Chromosome"/>
</dbReference>
<dbReference type="STRING" id="880074.BARVI_07750"/>
<gene>
    <name evidence="3" type="ORF">BARVI_07750</name>
</gene>
<evidence type="ECO:0000313" key="4">
    <source>
        <dbReference type="Proteomes" id="UP000018901"/>
    </source>
</evidence>
<feature type="compositionally biased region" description="Basic and acidic residues" evidence="1">
    <location>
        <begin position="73"/>
        <end position="82"/>
    </location>
</feature>
<name>W0EXA0_9BACT</name>
<feature type="transmembrane region" description="Helical" evidence="2">
    <location>
        <begin position="6"/>
        <end position="24"/>
    </location>
</feature>
<dbReference type="KEGG" id="bvs:BARVI_07750"/>
<dbReference type="AlphaFoldDB" id="W0EXA0"/>
<keyword evidence="4" id="KW-1185">Reference proteome</keyword>
<feature type="compositionally biased region" description="Polar residues" evidence="1">
    <location>
        <begin position="105"/>
        <end position="128"/>
    </location>
</feature>
<evidence type="ECO:0000256" key="2">
    <source>
        <dbReference type="SAM" id="Phobius"/>
    </source>
</evidence>
<dbReference type="HOGENOM" id="CLU_1313394_0_0_10"/>
<keyword evidence="2" id="KW-0812">Transmembrane</keyword>
<evidence type="ECO:0000313" key="3">
    <source>
        <dbReference type="EMBL" id="AHF13829.1"/>
    </source>
</evidence>
<accession>W0EXA0</accession>
<protein>
    <submittedName>
        <fullName evidence="3">Uncharacterized protein</fullName>
    </submittedName>
</protein>
<feature type="region of interest" description="Disordered" evidence="1">
    <location>
        <begin position="24"/>
        <end position="155"/>
    </location>
</feature>
<organism evidence="3 4">
    <name type="scientific">Barnesiella viscericola DSM 18177</name>
    <dbReference type="NCBI Taxonomy" id="880074"/>
    <lineage>
        <taxon>Bacteria</taxon>
        <taxon>Pseudomonadati</taxon>
        <taxon>Bacteroidota</taxon>
        <taxon>Bacteroidia</taxon>
        <taxon>Bacteroidales</taxon>
        <taxon>Barnesiellaceae</taxon>
        <taxon>Barnesiella</taxon>
    </lineage>
</organism>
<keyword evidence="2" id="KW-1133">Transmembrane helix</keyword>
<evidence type="ECO:0000256" key="1">
    <source>
        <dbReference type="SAM" id="MobiDB-lite"/>
    </source>
</evidence>
<proteinExistence type="predicted"/>
<sequence length="209" mass="23387">MDFSEIIVAIIIGLVILAINSLGAKKQQSTKNQPRRQRDRSLMSEESAPVENSEKEEESWGTPRTLTLDEIFQELRKAREEAEQQAAEEEEYIPRAPKRPHRQQEQTTSQSRPQKLEQRQPQTEWQLDSPSAPAQAPAKPVAKTRPASVVPSAPEAEGISVFSRTPAFATAATPRPVPTEESLDAPAIDVGEIDWRKAVIVSEILNRKY</sequence>